<evidence type="ECO:0000256" key="9">
    <source>
        <dbReference type="ARBA" id="ARBA00023136"/>
    </source>
</evidence>
<feature type="transmembrane region" description="Helical" evidence="12">
    <location>
        <begin position="201"/>
        <end position="223"/>
    </location>
</feature>
<feature type="transmembrane region" description="Helical" evidence="12">
    <location>
        <begin position="50"/>
        <end position="69"/>
    </location>
</feature>
<sequence length="357" mass="38832">MIQMMQARVAQETNPFLKALVAFYAWVHKMDRRFGLPRPVRAPSIHRQRLFAIILLICQTGITFTGSLVRVTGSGLGCDTWPQCHPGSLFPVAGAAPWVHQAIEFGNRMLTFVLAIAALVTFISVVRAGRRSNILHLAFFQGIGIIIQAVIGGISVRMDLMWWTVAMHFLPSMLLVLLGARLVVRITEPDDGSLQALMPRPLIIATNAATVLLGITLFTGTLVTGSGPHAGDAAVLPEHRLQIPLVEIAHIHAHSMYLYLGLTLGLIAGLFTVQTTRDVRKAALWVVGGIVIQGIIGIMQYWMGVPRWSVPIHVIGSGILTALMGFLWSLTSRLSGGDATLSGCLEADQEHVLSYDK</sequence>
<evidence type="ECO:0000256" key="7">
    <source>
        <dbReference type="ARBA" id="ARBA00023004"/>
    </source>
</evidence>
<dbReference type="KEGG" id="crd:CRES_1071"/>
<dbReference type="STRING" id="662755.CRES_1071"/>
<dbReference type="GO" id="GO:0016020">
    <property type="term" value="C:membrane"/>
    <property type="evidence" value="ECO:0007669"/>
    <property type="project" value="UniProtKB-SubCell"/>
</dbReference>
<evidence type="ECO:0000256" key="8">
    <source>
        <dbReference type="ARBA" id="ARBA00023133"/>
    </source>
</evidence>
<dbReference type="GO" id="GO:0006784">
    <property type="term" value="P:heme A biosynthetic process"/>
    <property type="evidence" value="ECO:0007669"/>
    <property type="project" value="InterPro"/>
</dbReference>
<dbReference type="PANTHER" id="PTHR35457">
    <property type="entry name" value="HEME A SYNTHASE"/>
    <property type="match status" value="1"/>
</dbReference>
<evidence type="ECO:0000256" key="1">
    <source>
        <dbReference type="ARBA" id="ARBA00004141"/>
    </source>
</evidence>
<protein>
    <submittedName>
        <fullName evidence="13">Cytochrome aa3 controlling protein</fullName>
    </submittedName>
</protein>
<keyword evidence="4" id="KW-0479">Metal-binding</keyword>
<dbReference type="InterPro" id="IPR003780">
    <property type="entry name" value="COX15/CtaA_fam"/>
</dbReference>
<dbReference type="Pfam" id="PF02628">
    <property type="entry name" value="COX15-CtaA"/>
    <property type="match status" value="1"/>
</dbReference>
<keyword evidence="9 12" id="KW-0472">Membrane</keyword>
<dbReference type="GO" id="GO:0046872">
    <property type="term" value="F:metal ion binding"/>
    <property type="evidence" value="ECO:0007669"/>
    <property type="project" value="UniProtKB-KW"/>
</dbReference>
<comment type="pathway">
    <text evidence="11">Porphyrin-containing compound metabolism.</text>
</comment>
<proteinExistence type="predicted"/>
<dbReference type="HOGENOM" id="CLU_060266_1_0_11"/>
<comment type="subcellular location">
    <subcellularLocation>
        <location evidence="1">Membrane</location>
        <topology evidence="1">Multi-pass membrane protein</topology>
    </subcellularLocation>
</comment>
<dbReference type="AlphaFoldDB" id="F8E2L4"/>
<dbReference type="InterPro" id="IPR050450">
    <property type="entry name" value="COX15/CtaA_HemeA_synthase"/>
</dbReference>
<evidence type="ECO:0000256" key="3">
    <source>
        <dbReference type="ARBA" id="ARBA00022692"/>
    </source>
</evidence>
<organism evidence="13 14">
    <name type="scientific">Corynebacterium resistens (strain DSM 45100 / JCM 12819 / GTC 2026 / SICGH 158)</name>
    <dbReference type="NCBI Taxonomy" id="662755"/>
    <lineage>
        <taxon>Bacteria</taxon>
        <taxon>Bacillati</taxon>
        <taxon>Actinomycetota</taxon>
        <taxon>Actinomycetes</taxon>
        <taxon>Mycobacteriales</taxon>
        <taxon>Corynebacteriaceae</taxon>
        <taxon>Corynebacterium</taxon>
    </lineage>
</organism>
<evidence type="ECO:0000256" key="6">
    <source>
        <dbReference type="ARBA" id="ARBA00023002"/>
    </source>
</evidence>
<evidence type="ECO:0000313" key="14">
    <source>
        <dbReference type="Proteomes" id="UP000000492"/>
    </source>
</evidence>
<evidence type="ECO:0000256" key="5">
    <source>
        <dbReference type="ARBA" id="ARBA00022989"/>
    </source>
</evidence>
<evidence type="ECO:0000256" key="2">
    <source>
        <dbReference type="ARBA" id="ARBA00022475"/>
    </source>
</evidence>
<keyword evidence="10" id="KW-1015">Disulfide bond</keyword>
<dbReference type="GO" id="GO:0016491">
    <property type="term" value="F:oxidoreductase activity"/>
    <property type="evidence" value="ECO:0007669"/>
    <property type="project" value="UniProtKB-KW"/>
</dbReference>
<keyword evidence="14" id="KW-1185">Reference proteome</keyword>
<feature type="transmembrane region" description="Helical" evidence="12">
    <location>
        <begin position="109"/>
        <end position="127"/>
    </location>
</feature>
<dbReference type="EMBL" id="CP002857">
    <property type="protein sequence ID" value="AEI09427.1"/>
    <property type="molecule type" value="Genomic_DNA"/>
</dbReference>
<keyword evidence="2" id="KW-1003">Cell membrane</keyword>
<keyword evidence="8" id="KW-0350">Heme biosynthesis</keyword>
<keyword evidence="5 12" id="KW-1133">Transmembrane helix</keyword>
<feature type="transmembrane region" description="Helical" evidence="12">
    <location>
        <begin position="256"/>
        <end position="273"/>
    </location>
</feature>
<name>F8E2L4_CORRG</name>
<dbReference type="Proteomes" id="UP000000492">
    <property type="component" value="Chromosome"/>
</dbReference>
<keyword evidence="7" id="KW-0408">Iron</keyword>
<accession>F8E2L4</accession>
<evidence type="ECO:0000313" key="13">
    <source>
        <dbReference type="EMBL" id="AEI09427.1"/>
    </source>
</evidence>
<feature type="transmembrane region" description="Helical" evidence="12">
    <location>
        <begin position="282"/>
        <end position="302"/>
    </location>
</feature>
<keyword evidence="3 12" id="KW-0812">Transmembrane</keyword>
<feature type="transmembrane region" description="Helical" evidence="12">
    <location>
        <begin position="134"/>
        <end position="154"/>
    </location>
</feature>
<gene>
    <name evidence="13" type="primary">ctaA</name>
    <name evidence="13" type="ordered locus">CRES_1071</name>
</gene>
<reference evidence="13 14" key="1">
    <citation type="journal article" date="2012" name="BMC Genomics">
        <title>Complete genome sequence, lifestyle, and multi-drug resistance of the human pathogen Corynebacterium resistens DSM 45100 isolated from blood samples of a leukemia patient.</title>
        <authorList>
            <person name="Schroder J."/>
            <person name="Maus I."/>
            <person name="Meyer K."/>
            <person name="Wordemann S."/>
            <person name="Blom J."/>
            <person name="Jaenicke S."/>
            <person name="Schneider J."/>
            <person name="Trost E."/>
            <person name="Tauch A."/>
        </authorList>
    </citation>
    <scope>NUCLEOTIDE SEQUENCE [LARGE SCALE GENOMIC DNA]</scope>
    <source>
        <strain evidence="14">DSM 45100 / JCM 12819 / CCUG 50093 / GTC 2026 / SICGH 158</strain>
    </source>
</reference>
<feature type="transmembrane region" description="Helical" evidence="12">
    <location>
        <begin position="308"/>
        <end position="328"/>
    </location>
</feature>
<dbReference type="eggNOG" id="COG1612">
    <property type="taxonomic scope" value="Bacteria"/>
</dbReference>
<evidence type="ECO:0000256" key="4">
    <source>
        <dbReference type="ARBA" id="ARBA00022723"/>
    </source>
</evidence>
<dbReference type="PANTHER" id="PTHR35457:SF1">
    <property type="entry name" value="HEME A SYNTHASE"/>
    <property type="match status" value="1"/>
</dbReference>
<feature type="transmembrane region" description="Helical" evidence="12">
    <location>
        <begin position="160"/>
        <end position="180"/>
    </location>
</feature>
<evidence type="ECO:0000256" key="11">
    <source>
        <dbReference type="ARBA" id="ARBA00023444"/>
    </source>
</evidence>
<evidence type="ECO:0000256" key="12">
    <source>
        <dbReference type="SAM" id="Phobius"/>
    </source>
</evidence>
<evidence type="ECO:0000256" key="10">
    <source>
        <dbReference type="ARBA" id="ARBA00023157"/>
    </source>
</evidence>
<keyword evidence="6" id="KW-0560">Oxidoreductase</keyword>